<name>A0A922FU60_CARIL</name>
<evidence type="ECO:0000313" key="4">
    <source>
        <dbReference type="Proteomes" id="UP000811246"/>
    </source>
</evidence>
<dbReference type="EMBL" id="CM031825">
    <property type="protein sequence ID" value="KAG6729121.1"/>
    <property type="molecule type" value="Genomic_DNA"/>
</dbReference>
<protein>
    <submittedName>
        <fullName evidence="3">Uncharacterized protein</fullName>
    </submittedName>
</protein>
<dbReference type="EMBL" id="CM031825">
    <property type="protein sequence ID" value="KAG6729123.1"/>
    <property type="molecule type" value="Genomic_DNA"/>
</dbReference>
<dbReference type="EMBL" id="CM031825">
    <property type="protein sequence ID" value="KAG6729124.1"/>
    <property type="molecule type" value="Genomic_DNA"/>
</dbReference>
<dbReference type="Pfam" id="PF03140">
    <property type="entry name" value="DUF247"/>
    <property type="match status" value="1"/>
</dbReference>
<evidence type="ECO:0000256" key="2">
    <source>
        <dbReference type="SAM" id="Phobius"/>
    </source>
</evidence>
<dbReference type="PANTHER" id="PTHR31170">
    <property type="entry name" value="BNAC04G53230D PROTEIN"/>
    <property type="match status" value="1"/>
</dbReference>
<dbReference type="PANTHER" id="PTHR31170:SF25">
    <property type="entry name" value="BNAA09G04570D PROTEIN"/>
    <property type="match status" value="1"/>
</dbReference>
<comment type="caution">
    <text evidence="3">The sequence shown here is derived from an EMBL/GenBank/DDBJ whole genome shotgun (WGS) entry which is preliminary data.</text>
</comment>
<keyword evidence="2" id="KW-1133">Transmembrane helix</keyword>
<gene>
    <name evidence="3" type="ORF">I3842_01G010900</name>
</gene>
<dbReference type="Proteomes" id="UP000811246">
    <property type="component" value="Chromosome 1"/>
</dbReference>
<organism evidence="3 4">
    <name type="scientific">Carya illinoinensis</name>
    <name type="common">Pecan</name>
    <dbReference type="NCBI Taxonomy" id="32201"/>
    <lineage>
        <taxon>Eukaryota</taxon>
        <taxon>Viridiplantae</taxon>
        <taxon>Streptophyta</taxon>
        <taxon>Embryophyta</taxon>
        <taxon>Tracheophyta</taxon>
        <taxon>Spermatophyta</taxon>
        <taxon>Magnoliopsida</taxon>
        <taxon>eudicotyledons</taxon>
        <taxon>Gunneridae</taxon>
        <taxon>Pentapetalae</taxon>
        <taxon>rosids</taxon>
        <taxon>fabids</taxon>
        <taxon>Fagales</taxon>
        <taxon>Juglandaceae</taxon>
        <taxon>Carya</taxon>
    </lineage>
</organism>
<feature type="transmembrane region" description="Helical" evidence="2">
    <location>
        <begin position="514"/>
        <end position="538"/>
    </location>
</feature>
<proteinExistence type="predicted"/>
<feature type="compositionally biased region" description="Basic and acidic residues" evidence="1">
    <location>
        <begin position="290"/>
        <end position="308"/>
    </location>
</feature>
<evidence type="ECO:0000256" key="1">
    <source>
        <dbReference type="SAM" id="MobiDB-lite"/>
    </source>
</evidence>
<keyword evidence="2" id="KW-0812">Transmembrane</keyword>
<feature type="region of interest" description="Disordered" evidence="1">
    <location>
        <begin position="287"/>
        <end position="310"/>
    </location>
</feature>
<reference evidence="3" key="1">
    <citation type="submission" date="2021-01" db="EMBL/GenBank/DDBJ databases">
        <authorList>
            <person name="Lovell J.T."/>
            <person name="Bentley N."/>
            <person name="Bhattarai G."/>
            <person name="Jenkins J.W."/>
            <person name="Sreedasyam A."/>
            <person name="Alarcon Y."/>
            <person name="Bock C."/>
            <person name="Boston L."/>
            <person name="Carlson J."/>
            <person name="Cervantes K."/>
            <person name="Clermont K."/>
            <person name="Krom N."/>
            <person name="Kubenka K."/>
            <person name="Mamidi S."/>
            <person name="Mattison C."/>
            <person name="Monteros M."/>
            <person name="Pisani C."/>
            <person name="Plott C."/>
            <person name="Rajasekar S."/>
            <person name="Rhein H.S."/>
            <person name="Rohla C."/>
            <person name="Song M."/>
            <person name="Hilaire R.S."/>
            <person name="Shu S."/>
            <person name="Wells L."/>
            <person name="Wang X."/>
            <person name="Webber J."/>
            <person name="Heerema R.J."/>
            <person name="Klein P."/>
            <person name="Conner P."/>
            <person name="Grauke L."/>
            <person name="Grimwood J."/>
            <person name="Schmutz J."/>
            <person name="Randall J.J."/>
        </authorList>
    </citation>
    <scope>NUCLEOTIDE SEQUENCE</scope>
    <source>
        <tissue evidence="3">Leaf</tissue>
    </source>
</reference>
<dbReference type="InterPro" id="IPR004158">
    <property type="entry name" value="DUF247_pln"/>
</dbReference>
<accession>A0A922FU60</accession>
<evidence type="ECO:0000313" key="3">
    <source>
        <dbReference type="EMBL" id="KAG6729124.1"/>
    </source>
</evidence>
<keyword evidence="2" id="KW-0472">Membrane</keyword>
<dbReference type="AlphaFoldDB" id="A0A922FU60"/>
<dbReference type="EMBL" id="CM031825">
    <property type="protein sequence ID" value="KAG6729122.1"/>
    <property type="molecule type" value="Genomic_DNA"/>
</dbReference>
<sequence>MVHVTYKDYFNREPRPQDIESLEAMESQVELFEIRESVAAPTSTCTLVVETLSGKSHQLQQEPLETLHMVINDNGDSICEEQDNINTADSEWVISVEETLEQARVLEKESSWEMLCIYPVPHCLREGDEKAYMVSLGPYHHGNSSLSRMDLHKRRALNHVLRRNKQEIKPYLDAVKELEGRARASYDGSIPLTSNEFVEMMVLDGCFVIELLQGNVKGFKQLGYSPNDPIFSRSGPIHSIRRDMIKLENQLPLFVLDLLLGLQEDNPRQKGRVAELTPQFFDALMPTDEPLTKLDGNELEDSESRDQAEEFSDQGGLHCLDVFRQSLLRRSPERPLTSQRWSKSSTSIRSSTTVNFGERRQQLVHCVTELRGAGIKFKKRKTDRFWEITFDNGTLEIPRILIHDGTKSLLLNLVAFEQRHPNCSNYITSYAVFMDNLINSQQDVAYLQDHGIIEHWLGNDAEVADLFNRLCQEVAFDCTNSYLSSLSEDVNKHFNHKWNVWFASLKLKYFSNPWAVISLIAAGVLLLLTLLQTIYAVYGYHHPIR</sequence>